<feature type="transmembrane region" description="Helical" evidence="2">
    <location>
        <begin position="206"/>
        <end position="226"/>
    </location>
</feature>
<feature type="compositionally biased region" description="Polar residues" evidence="1">
    <location>
        <begin position="36"/>
        <end position="71"/>
    </location>
</feature>
<comment type="caution">
    <text evidence="3">The sequence shown here is derived from an EMBL/GenBank/DDBJ whole genome shotgun (WGS) entry which is preliminary data.</text>
</comment>
<feature type="region of interest" description="Disordered" evidence="1">
    <location>
        <begin position="1"/>
        <end position="71"/>
    </location>
</feature>
<feature type="transmembrane region" description="Helical" evidence="2">
    <location>
        <begin position="162"/>
        <end position="194"/>
    </location>
</feature>
<sequence>MFDSERSMPDVSDGTKQIFSAPASPTYINPFETKSHSTNASRSDFQSNSLQQFNKKSAFSNTRKSKTSTNRLNETPLENFKSSNYIELGQLNISTNGTNHDDLEKAVGSAQNSSLDFYGKINDSHGSLLRYNSLKISPANRVKQEHDKNEERRRRRRRRRGGWWIFQCSCCSPACCLVVGILTALLLAALATLISVLMMNKINGSASTSICLFIFSKCKLFFFYLLMISCDRYNYYIEYLQQQLPQPQRQHQQRQQHHPRVRQHRLVRPLQQAVLPHQQQVPALRRRPVPVPHQPQLLLRRQQPQQQHQALVQHQQRARVQHQPHQRQPLPHQQLARVQHQPHQRQQLVLVQRQPLPHQQPVLLQHQQRVQAQQQQASQLPQQQHKQLVQQVQQQVRQLPLVTITSNACTSGWKGIIVLYHCDNCPNVQPYTKYTYTYTAIANLTRLTFAFREDVGVFALDTVSVTSILAPSVQLLVNNGFETGSESSWTYCCPSTATSWAGVGQYSANIYNMGVTYQPQSGTFFYYDGTGSGCDYLSQKFSTTVGGTYTISYWLYNLGSGSASSADVIMSH</sequence>
<evidence type="ECO:0000256" key="1">
    <source>
        <dbReference type="SAM" id="MobiDB-lite"/>
    </source>
</evidence>
<feature type="compositionally biased region" description="Low complexity" evidence="1">
    <location>
        <begin position="300"/>
        <end position="315"/>
    </location>
</feature>
<proteinExistence type="predicted"/>
<feature type="compositionally biased region" description="Basic residues" evidence="1">
    <location>
        <begin position="316"/>
        <end position="325"/>
    </location>
</feature>
<dbReference type="Proteomes" id="UP000663866">
    <property type="component" value="Unassembled WGS sequence"/>
</dbReference>
<reference evidence="3" key="1">
    <citation type="submission" date="2021-02" db="EMBL/GenBank/DDBJ databases">
        <authorList>
            <person name="Nowell W R."/>
        </authorList>
    </citation>
    <scope>NUCLEOTIDE SEQUENCE</scope>
</reference>
<protein>
    <submittedName>
        <fullName evidence="3">Uncharacterized protein</fullName>
    </submittedName>
</protein>
<name>A0A820C6V9_9BILA</name>
<dbReference type="EMBL" id="CAJOBG010007001">
    <property type="protein sequence ID" value="CAF4203814.1"/>
    <property type="molecule type" value="Genomic_DNA"/>
</dbReference>
<dbReference type="Gene3D" id="2.60.120.260">
    <property type="entry name" value="Galactose-binding domain-like"/>
    <property type="match status" value="1"/>
</dbReference>
<evidence type="ECO:0000313" key="3">
    <source>
        <dbReference type="EMBL" id="CAF4203814.1"/>
    </source>
</evidence>
<keyword evidence="2" id="KW-0812">Transmembrane</keyword>
<gene>
    <name evidence="3" type="ORF">OVN521_LOCUS26533</name>
</gene>
<evidence type="ECO:0000256" key="2">
    <source>
        <dbReference type="SAM" id="Phobius"/>
    </source>
</evidence>
<accession>A0A820C6V9</accession>
<dbReference type="AlphaFoldDB" id="A0A820C6V9"/>
<organism evidence="3 4">
    <name type="scientific">Rotaria magnacalcarata</name>
    <dbReference type="NCBI Taxonomy" id="392030"/>
    <lineage>
        <taxon>Eukaryota</taxon>
        <taxon>Metazoa</taxon>
        <taxon>Spiralia</taxon>
        <taxon>Gnathifera</taxon>
        <taxon>Rotifera</taxon>
        <taxon>Eurotatoria</taxon>
        <taxon>Bdelloidea</taxon>
        <taxon>Philodinida</taxon>
        <taxon>Philodinidae</taxon>
        <taxon>Rotaria</taxon>
    </lineage>
</organism>
<keyword evidence="2" id="KW-0472">Membrane</keyword>
<evidence type="ECO:0000313" key="4">
    <source>
        <dbReference type="Proteomes" id="UP000663866"/>
    </source>
</evidence>
<feature type="region of interest" description="Disordered" evidence="1">
    <location>
        <begin position="300"/>
        <end position="344"/>
    </location>
</feature>
<keyword evidence="2" id="KW-1133">Transmembrane helix</keyword>
<feature type="compositionally biased region" description="Low complexity" evidence="1">
    <location>
        <begin position="326"/>
        <end position="344"/>
    </location>
</feature>
<keyword evidence="4" id="KW-1185">Reference proteome</keyword>